<name>A0ABW3LT61_9GAMM</name>
<dbReference type="Gene3D" id="3.10.310.50">
    <property type="match status" value="1"/>
</dbReference>
<organism evidence="2 3">
    <name type="scientific">Pseudoxanthomonas kaohsiungensis</name>
    <dbReference type="NCBI Taxonomy" id="283923"/>
    <lineage>
        <taxon>Bacteria</taxon>
        <taxon>Pseudomonadati</taxon>
        <taxon>Pseudomonadota</taxon>
        <taxon>Gammaproteobacteria</taxon>
        <taxon>Lysobacterales</taxon>
        <taxon>Lysobacteraceae</taxon>
        <taxon>Pseudoxanthomonas</taxon>
    </lineage>
</organism>
<dbReference type="PANTHER" id="PTHR30373">
    <property type="entry name" value="UPF0603 PROTEIN YGCG"/>
    <property type="match status" value="1"/>
</dbReference>
<reference evidence="3" key="1">
    <citation type="journal article" date="2019" name="Int. J. Syst. Evol. Microbiol.">
        <title>The Global Catalogue of Microorganisms (GCM) 10K type strain sequencing project: providing services to taxonomists for standard genome sequencing and annotation.</title>
        <authorList>
            <consortium name="The Broad Institute Genomics Platform"/>
            <consortium name="The Broad Institute Genome Sequencing Center for Infectious Disease"/>
            <person name="Wu L."/>
            <person name="Ma J."/>
        </authorList>
    </citation>
    <scope>NUCLEOTIDE SEQUENCE [LARGE SCALE GENOMIC DNA]</scope>
    <source>
        <strain evidence="3">CCUG 55854</strain>
    </source>
</reference>
<dbReference type="PANTHER" id="PTHR30373:SF8">
    <property type="entry name" value="BLL7265 PROTEIN"/>
    <property type="match status" value="1"/>
</dbReference>
<dbReference type="Pfam" id="PF04536">
    <property type="entry name" value="TPM_phosphatase"/>
    <property type="match status" value="1"/>
</dbReference>
<comment type="caution">
    <text evidence="2">The sequence shown here is derived from an EMBL/GenBank/DDBJ whole genome shotgun (WGS) entry which is preliminary data.</text>
</comment>
<evidence type="ECO:0000313" key="3">
    <source>
        <dbReference type="Proteomes" id="UP001597033"/>
    </source>
</evidence>
<feature type="domain" description="TPM" evidence="1">
    <location>
        <begin position="22"/>
        <end position="140"/>
    </location>
</feature>
<dbReference type="RefSeq" id="WP_162378594.1">
    <property type="nucleotide sequence ID" value="NZ_JBHTKN010000002.1"/>
</dbReference>
<accession>A0ABW3LT61</accession>
<protein>
    <submittedName>
        <fullName evidence="2">TPM domain-containing protein</fullName>
    </submittedName>
</protein>
<dbReference type="EMBL" id="JBHTKN010000002">
    <property type="protein sequence ID" value="MFD1041648.1"/>
    <property type="molecule type" value="Genomic_DNA"/>
</dbReference>
<keyword evidence="3" id="KW-1185">Reference proteome</keyword>
<sequence length="164" mass="17145">MSATRWFRHLFAPSASARFPEAALARIGEAIAAGERLHDGEIVFAVEAGLPWAALVAGTAPRDRAHEVFARLRVWDTAANNGVLLYLLLADHAIELVADRGFGDRVGDGEWEAVCAAIEAGLAGGDPAQAVVDGIARLSALVAMHFPAASGGSGDELPDRPVLL</sequence>
<proteinExistence type="predicted"/>
<evidence type="ECO:0000313" key="2">
    <source>
        <dbReference type="EMBL" id="MFD1041648.1"/>
    </source>
</evidence>
<dbReference type="InterPro" id="IPR007621">
    <property type="entry name" value="TPM_dom"/>
</dbReference>
<gene>
    <name evidence="2" type="ORF">ACFQ2N_04700</name>
</gene>
<dbReference type="Proteomes" id="UP001597033">
    <property type="component" value="Unassembled WGS sequence"/>
</dbReference>
<evidence type="ECO:0000259" key="1">
    <source>
        <dbReference type="Pfam" id="PF04536"/>
    </source>
</evidence>